<accession>A0AAF3ELV0</accession>
<dbReference type="GO" id="GO:0015254">
    <property type="term" value="F:glycerol channel activity"/>
    <property type="evidence" value="ECO:0007669"/>
    <property type="project" value="TreeGrafter"/>
</dbReference>
<name>A0AAF3ELV0_9BILA</name>
<dbReference type="WBParaSite" id="MBELARI_LOCUS14717">
    <property type="protein sequence ID" value="MBELARI_LOCUS14717"/>
    <property type="gene ID" value="MBELARI_LOCUS14717"/>
</dbReference>
<proteinExistence type="inferred from homology"/>
<evidence type="ECO:0000256" key="6">
    <source>
        <dbReference type="ARBA" id="ARBA00023136"/>
    </source>
</evidence>
<dbReference type="PANTHER" id="PTHR43829">
    <property type="entry name" value="AQUAPORIN OR AQUAGLYCEROPORIN RELATED"/>
    <property type="match status" value="1"/>
</dbReference>
<keyword evidence="5 9" id="KW-1133">Transmembrane helix</keyword>
<keyword evidence="4 8" id="KW-0812">Transmembrane</keyword>
<dbReference type="Gene3D" id="1.20.1080.10">
    <property type="entry name" value="Glycerol uptake facilitator protein"/>
    <property type="match status" value="1"/>
</dbReference>
<evidence type="ECO:0000256" key="4">
    <source>
        <dbReference type="ARBA" id="ARBA00022692"/>
    </source>
</evidence>
<keyword evidence="3 8" id="KW-0813">Transport</keyword>
<feature type="transmembrane region" description="Helical" evidence="9">
    <location>
        <begin position="97"/>
        <end position="120"/>
    </location>
</feature>
<comment type="subcellular location">
    <subcellularLocation>
        <location evidence="1">Membrane</location>
        <topology evidence="1">Multi-pass membrane protein</topology>
    </subcellularLocation>
</comment>
<dbReference type="GO" id="GO:0015250">
    <property type="term" value="F:water channel activity"/>
    <property type="evidence" value="ECO:0007669"/>
    <property type="project" value="TreeGrafter"/>
</dbReference>
<dbReference type="Pfam" id="PF00230">
    <property type="entry name" value="MIP"/>
    <property type="match status" value="1"/>
</dbReference>
<comment type="function">
    <text evidence="7">Aquaglyceroporin that may modulate the water content and osmolytes during anhydrobiosis.</text>
</comment>
<dbReference type="GO" id="GO:0016323">
    <property type="term" value="C:basolateral plasma membrane"/>
    <property type="evidence" value="ECO:0007669"/>
    <property type="project" value="TreeGrafter"/>
</dbReference>
<evidence type="ECO:0008006" key="12">
    <source>
        <dbReference type="Google" id="ProtNLM"/>
    </source>
</evidence>
<keyword evidence="6 9" id="KW-0472">Membrane</keyword>
<dbReference type="PRINTS" id="PR00783">
    <property type="entry name" value="MINTRINSICP"/>
</dbReference>
<evidence type="ECO:0000256" key="9">
    <source>
        <dbReference type="SAM" id="Phobius"/>
    </source>
</evidence>
<organism evidence="10 11">
    <name type="scientific">Mesorhabditis belari</name>
    <dbReference type="NCBI Taxonomy" id="2138241"/>
    <lineage>
        <taxon>Eukaryota</taxon>
        <taxon>Metazoa</taxon>
        <taxon>Ecdysozoa</taxon>
        <taxon>Nematoda</taxon>
        <taxon>Chromadorea</taxon>
        <taxon>Rhabditida</taxon>
        <taxon>Rhabditina</taxon>
        <taxon>Rhabditomorpha</taxon>
        <taxon>Rhabditoidea</taxon>
        <taxon>Rhabditidae</taxon>
        <taxon>Mesorhabditinae</taxon>
        <taxon>Mesorhabditis</taxon>
    </lineage>
</organism>
<dbReference type="SUPFAM" id="SSF81338">
    <property type="entry name" value="Aquaporin-like"/>
    <property type="match status" value="1"/>
</dbReference>
<dbReference type="AlphaFoldDB" id="A0AAF3ELV0"/>
<feature type="transmembrane region" description="Helical" evidence="9">
    <location>
        <begin position="21"/>
        <end position="44"/>
    </location>
</feature>
<evidence type="ECO:0000256" key="1">
    <source>
        <dbReference type="ARBA" id="ARBA00004141"/>
    </source>
</evidence>
<reference evidence="11" key="1">
    <citation type="submission" date="2024-02" db="UniProtKB">
        <authorList>
            <consortium name="WormBaseParasite"/>
        </authorList>
    </citation>
    <scope>IDENTIFICATION</scope>
</reference>
<dbReference type="PROSITE" id="PS00221">
    <property type="entry name" value="MIP"/>
    <property type="match status" value="1"/>
</dbReference>
<feature type="transmembrane region" description="Helical" evidence="9">
    <location>
        <begin position="153"/>
        <end position="175"/>
    </location>
</feature>
<evidence type="ECO:0000313" key="11">
    <source>
        <dbReference type="WBParaSite" id="MBELARI_LOCUS14717"/>
    </source>
</evidence>
<dbReference type="InterPro" id="IPR000425">
    <property type="entry name" value="MIP"/>
</dbReference>
<evidence type="ECO:0000256" key="5">
    <source>
        <dbReference type="ARBA" id="ARBA00022989"/>
    </source>
</evidence>
<feature type="transmembrane region" description="Helical" evidence="9">
    <location>
        <begin position="50"/>
        <end position="71"/>
    </location>
</feature>
<comment type="similarity">
    <text evidence="2 8">Belongs to the MIP/aquaporin (TC 1.A.8) family.</text>
</comment>
<dbReference type="InterPro" id="IPR023271">
    <property type="entry name" value="Aquaporin-like"/>
</dbReference>
<feature type="transmembrane region" description="Helical" evidence="9">
    <location>
        <begin position="187"/>
        <end position="209"/>
    </location>
</feature>
<dbReference type="Proteomes" id="UP000887575">
    <property type="component" value="Unassembled WGS sequence"/>
</dbReference>
<dbReference type="InterPro" id="IPR050363">
    <property type="entry name" value="MIP/Aquaporin"/>
</dbReference>
<dbReference type="CDD" id="cd00333">
    <property type="entry name" value="MIP"/>
    <property type="match status" value="1"/>
</dbReference>
<evidence type="ECO:0000256" key="3">
    <source>
        <dbReference type="ARBA" id="ARBA00022448"/>
    </source>
</evidence>
<evidence type="ECO:0000256" key="8">
    <source>
        <dbReference type="RuleBase" id="RU000477"/>
    </source>
</evidence>
<evidence type="ECO:0000313" key="10">
    <source>
        <dbReference type="Proteomes" id="UP000887575"/>
    </source>
</evidence>
<dbReference type="PANTHER" id="PTHR43829:SF27">
    <property type="entry name" value="AQUAPORIN-3"/>
    <property type="match status" value="1"/>
</dbReference>
<sequence>MSLVDRLRQRLGITNELYRATLAELFATGFLVFGGCCVNAQYVISKTRNNAYIGVCIGWGIALAFAVQLAYRISGAHLNPAVSFFQLTQGKISPLRFILFVIAQNVGAFFGALFTFLVYWDLLDSFDGEIRFVTGPQASAHIFGTYPAPKLSLLGGLFDQIVGTAVLCLLIACVVDRRNRIPPFLQPTFIGMILVLIGMALGMNAGYAINPARDFGPRLFSLVAGYGWRVFSYREYTWFWIPLDRTDDWCRHWSLALRVLYRLSHSRRSRHDLHSPHYR</sequence>
<keyword evidence="10" id="KW-1185">Reference proteome</keyword>
<dbReference type="InterPro" id="IPR022357">
    <property type="entry name" value="MIP_CS"/>
</dbReference>
<evidence type="ECO:0000256" key="2">
    <source>
        <dbReference type="ARBA" id="ARBA00006175"/>
    </source>
</evidence>
<protein>
    <recommendedName>
        <fullName evidence="12">Aquaporin</fullName>
    </recommendedName>
</protein>
<evidence type="ECO:0000256" key="7">
    <source>
        <dbReference type="ARBA" id="ARBA00045280"/>
    </source>
</evidence>